<dbReference type="InterPro" id="IPR001091">
    <property type="entry name" value="RM_Methyltransferase"/>
</dbReference>
<dbReference type="GO" id="GO:0032259">
    <property type="term" value="P:methylation"/>
    <property type="evidence" value="ECO:0007669"/>
    <property type="project" value="UniProtKB-KW"/>
</dbReference>
<dbReference type="SUPFAM" id="SSF110849">
    <property type="entry name" value="ParB/Sulfiredoxin"/>
    <property type="match status" value="1"/>
</dbReference>
<evidence type="ECO:0000256" key="1">
    <source>
        <dbReference type="ARBA" id="ARBA00022603"/>
    </source>
</evidence>
<dbReference type="Pfam" id="PF01555">
    <property type="entry name" value="N6_N4_Mtase"/>
    <property type="match status" value="1"/>
</dbReference>
<gene>
    <name evidence="7" type="ORF">GWK16_24540</name>
</gene>
<dbReference type="Proteomes" id="UP000548582">
    <property type="component" value="Unassembled WGS sequence"/>
</dbReference>
<evidence type="ECO:0000259" key="6">
    <source>
        <dbReference type="SMART" id="SM00470"/>
    </source>
</evidence>
<sequence length="452" mass="48461">MPLTITDQPVDALTPRTTNPRTHSKAQIAQIAASIQRFGFTNPILVDEANGIIAGHGRVAAARKLGRTTVPTIRLAAMSEAEIRAYVIADNRLAEQAGWDRHLLGLELQYLTDLDIDLDVTLTGFSLPEIDVLIGELSLVPDTGKPDPADAVLAMPAGPAITQSGDVWTIGPHRLICGDATIAETYQRLLGTRRAQMVFTDPPYDVPIDGHVCGLGGVKHRKFAMAAGEMTEAAFTDFLTTVFRHLAAFSKDGALHFQCMDWRHIGEIMTAGRAAYTELKNLCVWTKTNGGMGSLYRSQHELVFVFKAGKAPHINNVELGKHGRYRTNVWSYAGVNSFGGQRDDLALHPTVKPVAMVADAIRDCSHRKGIVLDAFAGSGTTLVAAAQTGRRGYGIELDPLYCDVILRRVQDACAAEAVLEGTGQTFAAVSAVRQAEALTAPAQAVAAEGVAA</sequence>
<dbReference type="EC" id="2.1.1.-" evidence="4"/>
<dbReference type="PANTHER" id="PTHR33375">
    <property type="entry name" value="CHROMOSOME-PARTITIONING PROTEIN PARB-RELATED"/>
    <property type="match status" value="1"/>
</dbReference>
<feature type="domain" description="ParB-like N-terminal" evidence="6">
    <location>
        <begin position="6"/>
        <end position="91"/>
    </location>
</feature>
<keyword evidence="2" id="KW-0808">Transferase</keyword>
<name>A0A848EKG7_9PROT</name>
<dbReference type="EMBL" id="JABBKX010000017">
    <property type="protein sequence ID" value="NMJ44436.1"/>
    <property type="molecule type" value="Genomic_DNA"/>
</dbReference>
<dbReference type="GO" id="GO:0003677">
    <property type="term" value="F:DNA binding"/>
    <property type="evidence" value="ECO:0007669"/>
    <property type="project" value="InterPro"/>
</dbReference>
<dbReference type="InterPro" id="IPR015840">
    <property type="entry name" value="DNA_MeTrfase_ParB"/>
</dbReference>
<dbReference type="PANTHER" id="PTHR33375:SF1">
    <property type="entry name" value="CHROMOSOME-PARTITIONING PROTEIN PARB-RELATED"/>
    <property type="match status" value="1"/>
</dbReference>
<comment type="similarity">
    <text evidence="4">Belongs to the N(4)/N(6)-methyltransferase family.</text>
</comment>
<dbReference type="GO" id="GO:0008170">
    <property type="term" value="F:N-methyltransferase activity"/>
    <property type="evidence" value="ECO:0007669"/>
    <property type="project" value="InterPro"/>
</dbReference>
<dbReference type="GO" id="GO:0007059">
    <property type="term" value="P:chromosome segregation"/>
    <property type="evidence" value="ECO:0007669"/>
    <property type="project" value="TreeGrafter"/>
</dbReference>
<dbReference type="Gene3D" id="3.40.50.150">
    <property type="entry name" value="Vaccinia Virus protein VP39"/>
    <property type="match status" value="1"/>
</dbReference>
<dbReference type="InterPro" id="IPR029063">
    <property type="entry name" value="SAM-dependent_MTases_sf"/>
</dbReference>
<dbReference type="SUPFAM" id="SSF53335">
    <property type="entry name" value="S-adenosyl-L-methionine-dependent methyltransferases"/>
    <property type="match status" value="1"/>
</dbReference>
<keyword evidence="8" id="KW-1185">Reference proteome</keyword>
<reference evidence="7 8" key="1">
    <citation type="submission" date="2020-03" db="EMBL/GenBank/DDBJ databases">
        <authorList>
            <person name="Sun Q."/>
        </authorList>
    </citation>
    <scope>NUCLEOTIDE SEQUENCE [LARGE SCALE GENOMIC DNA]</scope>
    <source>
        <strain evidence="7 8">JC162</strain>
    </source>
</reference>
<protein>
    <recommendedName>
        <fullName evidence="4">Methyltransferase</fullName>
        <ecNumber evidence="4">2.1.1.-</ecNumber>
    </recommendedName>
</protein>
<dbReference type="Pfam" id="PF02195">
    <property type="entry name" value="ParB_N"/>
    <property type="match status" value="1"/>
</dbReference>
<dbReference type="GO" id="GO:0005694">
    <property type="term" value="C:chromosome"/>
    <property type="evidence" value="ECO:0007669"/>
    <property type="project" value="TreeGrafter"/>
</dbReference>
<organism evidence="7 8">
    <name type="scientific">Neoroseomonas marina</name>
    <dbReference type="NCBI Taxonomy" id="1232220"/>
    <lineage>
        <taxon>Bacteria</taxon>
        <taxon>Pseudomonadati</taxon>
        <taxon>Pseudomonadota</taxon>
        <taxon>Alphaproteobacteria</taxon>
        <taxon>Acetobacterales</taxon>
        <taxon>Acetobacteraceae</taxon>
        <taxon>Neoroseomonas</taxon>
    </lineage>
</organism>
<dbReference type="InterPro" id="IPR050336">
    <property type="entry name" value="Chromosome_partition/occlusion"/>
</dbReference>
<dbReference type="InterPro" id="IPR003115">
    <property type="entry name" value="ParB_N"/>
</dbReference>
<proteinExistence type="inferred from homology"/>
<comment type="catalytic activity">
    <reaction evidence="3">
        <text>a 2'-deoxyadenosine in DNA + S-adenosyl-L-methionine = an N(6)-methyl-2'-deoxyadenosine in DNA + S-adenosyl-L-homocysteine + H(+)</text>
        <dbReference type="Rhea" id="RHEA:15197"/>
        <dbReference type="Rhea" id="RHEA-COMP:12418"/>
        <dbReference type="Rhea" id="RHEA-COMP:12419"/>
        <dbReference type="ChEBI" id="CHEBI:15378"/>
        <dbReference type="ChEBI" id="CHEBI:57856"/>
        <dbReference type="ChEBI" id="CHEBI:59789"/>
        <dbReference type="ChEBI" id="CHEBI:90615"/>
        <dbReference type="ChEBI" id="CHEBI:90616"/>
        <dbReference type="EC" id="2.1.1.72"/>
    </reaction>
</comment>
<evidence type="ECO:0000256" key="2">
    <source>
        <dbReference type="ARBA" id="ARBA00022679"/>
    </source>
</evidence>
<dbReference type="InterPro" id="IPR002941">
    <property type="entry name" value="DNA_methylase_N4/N6"/>
</dbReference>
<feature type="region of interest" description="Disordered" evidence="5">
    <location>
        <begin position="1"/>
        <end position="22"/>
    </location>
</feature>
<dbReference type="InterPro" id="IPR036086">
    <property type="entry name" value="ParB/Sulfiredoxin_sf"/>
</dbReference>
<evidence type="ECO:0000256" key="5">
    <source>
        <dbReference type="SAM" id="MobiDB-lite"/>
    </source>
</evidence>
<evidence type="ECO:0000313" key="7">
    <source>
        <dbReference type="EMBL" id="NMJ44436.1"/>
    </source>
</evidence>
<evidence type="ECO:0000256" key="3">
    <source>
        <dbReference type="ARBA" id="ARBA00047942"/>
    </source>
</evidence>
<evidence type="ECO:0000256" key="4">
    <source>
        <dbReference type="RuleBase" id="RU362026"/>
    </source>
</evidence>
<accession>A0A848EKG7</accession>
<keyword evidence="1" id="KW-0489">Methyltransferase</keyword>
<dbReference type="GO" id="GO:0009007">
    <property type="term" value="F:site-specific DNA-methyltransferase (adenine-specific) activity"/>
    <property type="evidence" value="ECO:0007669"/>
    <property type="project" value="UniProtKB-EC"/>
</dbReference>
<dbReference type="PRINTS" id="PR00508">
    <property type="entry name" value="S21N4MTFRASE"/>
</dbReference>
<dbReference type="RefSeq" id="WP_170056616.1">
    <property type="nucleotide sequence ID" value="NZ_JABBKX010000017.1"/>
</dbReference>
<dbReference type="Gene3D" id="3.90.1530.10">
    <property type="entry name" value="Conserved hypothetical protein from pyrococcus furiosus pfu- 392566-001, ParB domain"/>
    <property type="match status" value="1"/>
</dbReference>
<dbReference type="PIRSF" id="PIRSF036758">
    <property type="entry name" value="Aden_M_ParB"/>
    <property type="match status" value="1"/>
</dbReference>
<comment type="caution">
    <text evidence="7">The sequence shown here is derived from an EMBL/GenBank/DDBJ whole genome shotgun (WGS) entry which is preliminary data.</text>
</comment>
<dbReference type="AlphaFoldDB" id="A0A848EKG7"/>
<evidence type="ECO:0000313" key="8">
    <source>
        <dbReference type="Proteomes" id="UP000548582"/>
    </source>
</evidence>
<dbReference type="CDD" id="cd16403">
    <property type="entry name" value="ParB_N_like_MT"/>
    <property type="match status" value="1"/>
</dbReference>
<dbReference type="SMART" id="SM00470">
    <property type="entry name" value="ParB"/>
    <property type="match status" value="1"/>
</dbReference>